<reference evidence="7" key="1">
    <citation type="submission" date="2020-10" db="EMBL/GenBank/DDBJ databases">
        <authorList>
            <person name="Kikuchi T."/>
        </authorList>
    </citation>
    <scope>NUCLEOTIDE SEQUENCE</scope>
    <source>
        <strain evidence="7">NKZ352</strain>
    </source>
</reference>
<protein>
    <recommendedName>
        <fullName evidence="6">Amino acid transporter transmembrane domain-containing protein</fullName>
    </recommendedName>
</protein>
<sequence>MRAKLIPDHVPIVRKNGISATYNLINFVNGMIGPGCFSVAMAFKQGGLWTSFFLVFFIGTVSTISMHKIVRCSQLLARILGDQSLDYGEMAAAAFRNSFPAIHKYGKAAQFFVNGCLIFFQVGVASILAYFDVDNPFSDKVMLLLYGVPATVINMLKDIRAVTFTCLVGNIFIFAAIGLILEELMTSKHIWQELPWITSFDSVVMCAGSLLYSFEGQAMVLPLENKLKHPRDMNGWTGVLTTGMAFVTIIYTYCGFYGYITYGNAVDGSITLNLPDNTVNIVVKILLVFVVFFGNVLQIYVIAEMIWPPVKKRLEKGETSKFLAVDRRLRGSIDMLGLAVAVPNLQQIIPFIGITAGMLLSLIIPAVLDVVVFLPPKLADGESKLRISLFLAEDVFLFVVGLFFLVSGLQSNVKSMMHS</sequence>
<feature type="transmembrane region" description="Helical" evidence="5">
    <location>
        <begin position="49"/>
        <end position="70"/>
    </location>
</feature>
<gene>
    <name evidence="7" type="ORF">CAUJ_LOCUS13818</name>
</gene>
<dbReference type="EMBL" id="CAJGYM010000109">
    <property type="protein sequence ID" value="CAD6197911.1"/>
    <property type="molecule type" value="Genomic_DNA"/>
</dbReference>
<evidence type="ECO:0000256" key="3">
    <source>
        <dbReference type="ARBA" id="ARBA00022989"/>
    </source>
</evidence>
<comment type="caution">
    <text evidence="7">The sequence shown here is derived from an EMBL/GenBank/DDBJ whole genome shotgun (WGS) entry which is preliminary data.</text>
</comment>
<evidence type="ECO:0000256" key="5">
    <source>
        <dbReference type="SAM" id="Phobius"/>
    </source>
</evidence>
<feature type="transmembrane region" description="Helical" evidence="5">
    <location>
        <begin position="235"/>
        <end position="261"/>
    </location>
</feature>
<feature type="domain" description="Amino acid transporter transmembrane" evidence="6">
    <location>
        <begin position="17"/>
        <end position="408"/>
    </location>
</feature>
<feature type="transmembrane region" description="Helical" evidence="5">
    <location>
        <begin position="161"/>
        <end position="181"/>
    </location>
</feature>
<evidence type="ECO:0000256" key="1">
    <source>
        <dbReference type="ARBA" id="ARBA00004141"/>
    </source>
</evidence>
<accession>A0A8S1HPX7</accession>
<dbReference type="OrthoDB" id="1684102at2759"/>
<keyword evidence="8" id="KW-1185">Reference proteome</keyword>
<dbReference type="PANTHER" id="PTHR22950">
    <property type="entry name" value="AMINO ACID TRANSPORTER"/>
    <property type="match status" value="1"/>
</dbReference>
<feature type="transmembrane region" description="Helical" evidence="5">
    <location>
        <begin position="21"/>
        <end position="43"/>
    </location>
</feature>
<evidence type="ECO:0000313" key="8">
    <source>
        <dbReference type="Proteomes" id="UP000835052"/>
    </source>
</evidence>
<evidence type="ECO:0000256" key="2">
    <source>
        <dbReference type="ARBA" id="ARBA00022692"/>
    </source>
</evidence>
<feature type="transmembrane region" description="Helical" evidence="5">
    <location>
        <begin position="387"/>
        <end position="409"/>
    </location>
</feature>
<dbReference type="PANTHER" id="PTHR22950:SF193">
    <property type="entry name" value="AMINO ACID TRANSPORTER TRANSMEMBRANE DOMAIN-CONTAINING PROTEIN"/>
    <property type="match status" value="1"/>
</dbReference>
<evidence type="ECO:0000256" key="4">
    <source>
        <dbReference type="ARBA" id="ARBA00023136"/>
    </source>
</evidence>
<feature type="transmembrane region" description="Helical" evidence="5">
    <location>
        <begin position="348"/>
        <end position="367"/>
    </location>
</feature>
<dbReference type="Pfam" id="PF01490">
    <property type="entry name" value="Aa_trans"/>
    <property type="match status" value="1"/>
</dbReference>
<evidence type="ECO:0000313" key="7">
    <source>
        <dbReference type="EMBL" id="CAD6197911.1"/>
    </source>
</evidence>
<keyword evidence="4 5" id="KW-0472">Membrane</keyword>
<proteinExistence type="predicted"/>
<evidence type="ECO:0000259" key="6">
    <source>
        <dbReference type="Pfam" id="PF01490"/>
    </source>
</evidence>
<feature type="transmembrane region" description="Helical" evidence="5">
    <location>
        <begin position="111"/>
        <end position="131"/>
    </location>
</feature>
<name>A0A8S1HPX7_9PELO</name>
<dbReference type="GO" id="GO:0005774">
    <property type="term" value="C:vacuolar membrane"/>
    <property type="evidence" value="ECO:0007669"/>
    <property type="project" value="TreeGrafter"/>
</dbReference>
<dbReference type="InterPro" id="IPR013057">
    <property type="entry name" value="AA_transpt_TM"/>
</dbReference>
<feature type="transmembrane region" description="Helical" evidence="5">
    <location>
        <begin position="281"/>
        <end position="303"/>
    </location>
</feature>
<keyword evidence="2 5" id="KW-0812">Transmembrane</keyword>
<dbReference type="AlphaFoldDB" id="A0A8S1HPX7"/>
<keyword evidence="3 5" id="KW-1133">Transmembrane helix</keyword>
<dbReference type="Proteomes" id="UP000835052">
    <property type="component" value="Unassembled WGS sequence"/>
</dbReference>
<comment type="subcellular location">
    <subcellularLocation>
        <location evidence="1">Membrane</location>
        <topology evidence="1">Multi-pass membrane protein</topology>
    </subcellularLocation>
</comment>
<dbReference type="GO" id="GO:0015179">
    <property type="term" value="F:L-amino acid transmembrane transporter activity"/>
    <property type="evidence" value="ECO:0007669"/>
    <property type="project" value="TreeGrafter"/>
</dbReference>
<organism evidence="7 8">
    <name type="scientific">Caenorhabditis auriculariae</name>
    <dbReference type="NCBI Taxonomy" id="2777116"/>
    <lineage>
        <taxon>Eukaryota</taxon>
        <taxon>Metazoa</taxon>
        <taxon>Ecdysozoa</taxon>
        <taxon>Nematoda</taxon>
        <taxon>Chromadorea</taxon>
        <taxon>Rhabditida</taxon>
        <taxon>Rhabditina</taxon>
        <taxon>Rhabditomorpha</taxon>
        <taxon>Rhabditoidea</taxon>
        <taxon>Rhabditidae</taxon>
        <taxon>Peloderinae</taxon>
        <taxon>Caenorhabditis</taxon>
    </lineage>
</organism>